<name>A0A0C3QDB0_9AGAM</name>
<dbReference type="EMBL" id="KN823081">
    <property type="protein sequence ID" value="KIO23566.1"/>
    <property type="molecule type" value="Genomic_DNA"/>
</dbReference>
<feature type="compositionally biased region" description="Low complexity" evidence="1">
    <location>
        <begin position="1"/>
        <end position="11"/>
    </location>
</feature>
<evidence type="ECO:0000256" key="1">
    <source>
        <dbReference type="SAM" id="MobiDB-lite"/>
    </source>
</evidence>
<reference evidence="2 3" key="1">
    <citation type="submission" date="2014-04" db="EMBL/GenBank/DDBJ databases">
        <authorList>
            <consortium name="DOE Joint Genome Institute"/>
            <person name="Kuo A."/>
            <person name="Girlanda M."/>
            <person name="Perotto S."/>
            <person name="Kohler A."/>
            <person name="Nagy L.G."/>
            <person name="Floudas D."/>
            <person name="Copeland A."/>
            <person name="Barry K.W."/>
            <person name="Cichocki N."/>
            <person name="Veneault-Fourrey C."/>
            <person name="LaButti K."/>
            <person name="Lindquist E.A."/>
            <person name="Lipzen A."/>
            <person name="Lundell T."/>
            <person name="Morin E."/>
            <person name="Murat C."/>
            <person name="Sun H."/>
            <person name="Tunlid A."/>
            <person name="Henrissat B."/>
            <person name="Grigoriev I.V."/>
            <person name="Hibbett D.S."/>
            <person name="Martin F."/>
            <person name="Nordberg H.P."/>
            <person name="Cantor M.N."/>
            <person name="Hua S.X."/>
        </authorList>
    </citation>
    <scope>NUCLEOTIDE SEQUENCE [LARGE SCALE GENOMIC DNA]</scope>
    <source>
        <strain evidence="2 3">MUT 4182</strain>
    </source>
</reference>
<feature type="compositionally biased region" description="Basic and acidic residues" evidence="1">
    <location>
        <begin position="481"/>
        <end position="516"/>
    </location>
</feature>
<dbReference type="HOGENOM" id="CLU_516004_0_0_1"/>
<dbReference type="Proteomes" id="UP000054248">
    <property type="component" value="Unassembled WGS sequence"/>
</dbReference>
<feature type="region of interest" description="Disordered" evidence="1">
    <location>
        <begin position="464"/>
        <end position="528"/>
    </location>
</feature>
<feature type="compositionally biased region" description="Low complexity" evidence="1">
    <location>
        <begin position="80"/>
        <end position="89"/>
    </location>
</feature>
<keyword evidence="3" id="KW-1185">Reference proteome</keyword>
<evidence type="ECO:0000313" key="2">
    <source>
        <dbReference type="EMBL" id="KIO23566.1"/>
    </source>
</evidence>
<feature type="region of interest" description="Disordered" evidence="1">
    <location>
        <begin position="127"/>
        <end position="239"/>
    </location>
</feature>
<organism evidence="2 3">
    <name type="scientific">Tulasnella calospora MUT 4182</name>
    <dbReference type="NCBI Taxonomy" id="1051891"/>
    <lineage>
        <taxon>Eukaryota</taxon>
        <taxon>Fungi</taxon>
        <taxon>Dikarya</taxon>
        <taxon>Basidiomycota</taxon>
        <taxon>Agaricomycotina</taxon>
        <taxon>Agaricomycetes</taxon>
        <taxon>Cantharellales</taxon>
        <taxon>Tulasnellaceae</taxon>
        <taxon>Tulasnella</taxon>
    </lineage>
</organism>
<feature type="region of interest" description="Disordered" evidence="1">
    <location>
        <begin position="399"/>
        <end position="438"/>
    </location>
</feature>
<dbReference type="OrthoDB" id="2563900at2759"/>
<sequence>MAASTTATTSPPKSPSIHVREPSTTKASIQPTSMHALSPVNFTTPSGARSPSASGSMPSSPTSIHSSSSAIFERDIEQPLTATTSSLLTLHKDPHHTARAAAHEPLESAVPSVLSAAVTALGEVDSASLSAPHSGGGGSTTSGGKEIRKGMSMDDISVIAPSPLSPQNWTASTAGSIRLSASRSPSPHLLPLPGLASLGQQQQQQPTTSSPSPSASNKVARSAVPNRINTGGSADGDNGLATATATGAAASPSVIGVVVPPTPNANTFGFASPAGIRPSNSGSTSPQSATASPLIVTPPLPVATAGIPIARSGGASRSTSRPTSIAMSLEELSLAPLVATTADSPVPVPPDVEPIAFSGSAHPRPPSPNALNANNTASKRLSFISYNDLLNSTPMSSFPLSSVTSGAAEPPHQVDVTVRSPRRTRTNSRQSTLNRSPVSDVFGTRTSVFEDENLGGVLLSAAAAAASASASPNAQQPTLQHTHDVGPKGGGEWEREGMGSGLEERLESTFKEEQGKDVAPSNSSAVGA</sequence>
<feature type="compositionally biased region" description="Basic and acidic residues" evidence="1">
    <location>
        <begin position="90"/>
        <end position="105"/>
    </location>
</feature>
<feature type="compositionally biased region" description="Polar residues" evidence="1">
    <location>
        <begin position="165"/>
        <end position="175"/>
    </location>
</feature>
<reference evidence="3" key="2">
    <citation type="submission" date="2015-01" db="EMBL/GenBank/DDBJ databases">
        <title>Evolutionary Origins and Diversification of the Mycorrhizal Mutualists.</title>
        <authorList>
            <consortium name="DOE Joint Genome Institute"/>
            <consortium name="Mycorrhizal Genomics Consortium"/>
            <person name="Kohler A."/>
            <person name="Kuo A."/>
            <person name="Nagy L.G."/>
            <person name="Floudas D."/>
            <person name="Copeland A."/>
            <person name="Barry K.W."/>
            <person name="Cichocki N."/>
            <person name="Veneault-Fourrey C."/>
            <person name="LaButti K."/>
            <person name="Lindquist E.A."/>
            <person name="Lipzen A."/>
            <person name="Lundell T."/>
            <person name="Morin E."/>
            <person name="Murat C."/>
            <person name="Riley R."/>
            <person name="Ohm R."/>
            <person name="Sun H."/>
            <person name="Tunlid A."/>
            <person name="Henrissat B."/>
            <person name="Grigoriev I.V."/>
            <person name="Hibbett D.S."/>
            <person name="Martin F."/>
        </authorList>
    </citation>
    <scope>NUCLEOTIDE SEQUENCE [LARGE SCALE GENOMIC DNA]</scope>
    <source>
        <strain evidence="3">MUT 4182</strain>
    </source>
</reference>
<gene>
    <name evidence="2" type="ORF">M407DRAFT_108877</name>
</gene>
<feature type="compositionally biased region" description="Low complexity" evidence="1">
    <location>
        <begin position="43"/>
        <end position="70"/>
    </location>
</feature>
<evidence type="ECO:0000313" key="3">
    <source>
        <dbReference type="Proteomes" id="UP000054248"/>
    </source>
</evidence>
<feature type="region of interest" description="Disordered" evidence="1">
    <location>
        <begin position="269"/>
        <end position="291"/>
    </location>
</feature>
<feature type="compositionally biased region" description="Polar residues" evidence="1">
    <location>
        <begin position="427"/>
        <end position="437"/>
    </location>
</feature>
<feature type="region of interest" description="Disordered" evidence="1">
    <location>
        <begin position="355"/>
        <end position="374"/>
    </location>
</feature>
<feature type="compositionally biased region" description="Polar residues" evidence="1">
    <location>
        <begin position="278"/>
        <end position="291"/>
    </location>
</feature>
<feature type="compositionally biased region" description="Polar residues" evidence="1">
    <location>
        <begin position="24"/>
        <end position="35"/>
    </location>
</feature>
<dbReference type="STRING" id="1051891.A0A0C3QDB0"/>
<feature type="region of interest" description="Disordered" evidence="1">
    <location>
        <begin position="1"/>
        <end position="105"/>
    </location>
</feature>
<proteinExistence type="predicted"/>
<protein>
    <submittedName>
        <fullName evidence="2">Uncharacterized protein</fullName>
    </submittedName>
</protein>
<feature type="compositionally biased region" description="Low complexity" evidence="1">
    <location>
        <begin position="178"/>
        <end position="216"/>
    </location>
</feature>
<accession>A0A0C3QDB0</accession>
<dbReference type="AlphaFoldDB" id="A0A0C3QDB0"/>